<evidence type="ECO:0000313" key="10">
    <source>
        <dbReference type="EMBL" id="BAM03775.1"/>
    </source>
</evidence>
<dbReference type="SUPFAM" id="SSF55653">
    <property type="entry name" value="Ribosomal protein L9 C-domain"/>
    <property type="match status" value="1"/>
</dbReference>
<dbReference type="KEGG" id="phm:PSMK_16160"/>
<keyword evidence="2 7" id="KW-0699">rRNA-binding</keyword>
<sequence>MANRRTDHTQTRTGKPRSGHQQPATRGRQHDLLMLETLENVGIVGDVVRVKAGFARNYLLPRGIAEVPTQEKIEELAGQRAEAEAEQKRIRGEQEAMIAKLDGHELTVERSTNDQGVLFGGITQHEVAEMLREEGFAIEDRYVRLGQVAKRVDTYDVPIVINRDLKCEIKLNVKSDAPEEEVVEEDEAEGEDEGPRFNFYVPKEANVESEY</sequence>
<dbReference type="InterPro" id="IPR009027">
    <property type="entry name" value="Ribosomal_bL9/RNase_H1_N"/>
</dbReference>
<dbReference type="HOGENOM" id="CLU_078938_4_0_0"/>
<dbReference type="OrthoDB" id="9788336at2"/>
<feature type="domain" description="Ribosomal protein L9" evidence="9">
    <location>
        <begin position="42"/>
        <end position="69"/>
    </location>
</feature>
<dbReference type="PANTHER" id="PTHR21368">
    <property type="entry name" value="50S RIBOSOMAL PROTEIN L9"/>
    <property type="match status" value="1"/>
</dbReference>
<dbReference type="HAMAP" id="MF_00503">
    <property type="entry name" value="Ribosomal_bL9"/>
    <property type="match status" value="1"/>
</dbReference>
<reference evidence="10 11" key="1">
    <citation type="submission" date="2012-02" db="EMBL/GenBank/DDBJ databases">
        <title>Complete genome sequence of Phycisphaera mikurensis NBRC 102666.</title>
        <authorList>
            <person name="Ankai A."/>
            <person name="Hosoyama A."/>
            <person name="Terui Y."/>
            <person name="Sekine M."/>
            <person name="Fukai R."/>
            <person name="Kato Y."/>
            <person name="Nakamura S."/>
            <person name="Yamada-Narita S."/>
            <person name="Kawakoshi A."/>
            <person name="Fukunaga Y."/>
            <person name="Yamazaki S."/>
            <person name="Fujita N."/>
        </authorList>
    </citation>
    <scope>NUCLEOTIDE SEQUENCE [LARGE SCALE GENOMIC DNA]</scope>
    <source>
        <strain evidence="11">NBRC 102666 / KCTC 22515 / FYK2301M01</strain>
    </source>
</reference>
<dbReference type="GO" id="GO:0006412">
    <property type="term" value="P:translation"/>
    <property type="evidence" value="ECO:0007669"/>
    <property type="project" value="UniProtKB-UniRule"/>
</dbReference>
<dbReference type="Gene3D" id="3.40.5.10">
    <property type="entry name" value="Ribosomal protein L9, N-terminal domain"/>
    <property type="match status" value="1"/>
</dbReference>
<dbReference type="PROSITE" id="PS00651">
    <property type="entry name" value="RIBOSOMAL_L9"/>
    <property type="match status" value="1"/>
</dbReference>
<evidence type="ECO:0000256" key="5">
    <source>
        <dbReference type="ARBA" id="ARBA00023274"/>
    </source>
</evidence>
<evidence type="ECO:0000313" key="11">
    <source>
        <dbReference type="Proteomes" id="UP000007881"/>
    </source>
</evidence>
<dbReference type="GO" id="GO:0003735">
    <property type="term" value="F:structural constituent of ribosome"/>
    <property type="evidence" value="ECO:0007669"/>
    <property type="project" value="InterPro"/>
</dbReference>
<dbReference type="NCBIfam" id="TIGR00158">
    <property type="entry name" value="L9"/>
    <property type="match status" value="1"/>
</dbReference>
<comment type="function">
    <text evidence="7">Binds to the 23S rRNA.</text>
</comment>
<keyword evidence="3 7" id="KW-0694">RNA-binding</keyword>
<dbReference type="EMBL" id="AP012338">
    <property type="protein sequence ID" value="BAM03775.1"/>
    <property type="molecule type" value="Genomic_DNA"/>
</dbReference>
<dbReference type="RefSeq" id="WP_014436993.1">
    <property type="nucleotide sequence ID" value="NC_017080.1"/>
</dbReference>
<evidence type="ECO:0000256" key="8">
    <source>
        <dbReference type="SAM" id="MobiDB-lite"/>
    </source>
</evidence>
<dbReference type="Pfam" id="PF01281">
    <property type="entry name" value="Ribosomal_L9_N"/>
    <property type="match status" value="1"/>
</dbReference>
<keyword evidence="5 7" id="KW-0687">Ribonucleoprotein</keyword>
<dbReference type="InterPro" id="IPR020594">
    <property type="entry name" value="Ribosomal_bL9_bac/chp"/>
</dbReference>
<keyword evidence="4 7" id="KW-0689">Ribosomal protein</keyword>
<feature type="region of interest" description="Disordered" evidence="8">
    <location>
        <begin position="1"/>
        <end position="29"/>
    </location>
</feature>
<dbReference type="Gene3D" id="3.10.430.100">
    <property type="entry name" value="Ribosomal protein L9, C-terminal domain"/>
    <property type="match status" value="1"/>
</dbReference>
<evidence type="ECO:0000259" key="9">
    <source>
        <dbReference type="PROSITE" id="PS00651"/>
    </source>
</evidence>
<comment type="similarity">
    <text evidence="1 7">Belongs to the bacterial ribosomal protein bL9 family.</text>
</comment>
<organism evidence="10 11">
    <name type="scientific">Phycisphaera mikurensis (strain NBRC 102666 / KCTC 22515 / FYK2301M01)</name>
    <dbReference type="NCBI Taxonomy" id="1142394"/>
    <lineage>
        <taxon>Bacteria</taxon>
        <taxon>Pseudomonadati</taxon>
        <taxon>Planctomycetota</taxon>
        <taxon>Phycisphaerae</taxon>
        <taxon>Phycisphaerales</taxon>
        <taxon>Phycisphaeraceae</taxon>
        <taxon>Phycisphaera</taxon>
    </lineage>
</organism>
<dbReference type="eggNOG" id="COG0359">
    <property type="taxonomic scope" value="Bacteria"/>
</dbReference>
<feature type="compositionally biased region" description="Acidic residues" evidence="8">
    <location>
        <begin position="178"/>
        <end position="192"/>
    </location>
</feature>
<dbReference type="SUPFAM" id="SSF55658">
    <property type="entry name" value="L9 N-domain-like"/>
    <property type="match status" value="1"/>
</dbReference>
<evidence type="ECO:0000256" key="7">
    <source>
        <dbReference type="HAMAP-Rule" id="MF_00503"/>
    </source>
</evidence>
<evidence type="ECO:0000256" key="3">
    <source>
        <dbReference type="ARBA" id="ARBA00022884"/>
    </source>
</evidence>
<dbReference type="GO" id="GO:0005840">
    <property type="term" value="C:ribosome"/>
    <property type="evidence" value="ECO:0007669"/>
    <property type="project" value="UniProtKB-KW"/>
</dbReference>
<dbReference type="AlphaFoldDB" id="I0IET7"/>
<proteinExistence type="inferred from homology"/>
<evidence type="ECO:0000256" key="6">
    <source>
        <dbReference type="ARBA" id="ARBA00035292"/>
    </source>
</evidence>
<dbReference type="Pfam" id="PF03948">
    <property type="entry name" value="Ribosomal_L9_C"/>
    <property type="match status" value="1"/>
</dbReference>
<feature type="region of interest" description="Disordered" evidence="8">
    <location>
        <begin position="176"/>
        <end position="197"/>
    </location>
</feature>
<evidence type="ECO:0000256" key="4">
    <source>
        <dbReference type="ARBA" id="ARBA00022980"/>
    </source>
</evidence>
<dbReference type="Proteomes" id="UP000007881">
    <property type="component" value="Chromosome"/>
</dbReference>
<dbReference type="InterPro" id="IPR020070">
    <property type="entry name" value="Ribosomal_bL9_N"/>
</dbReference>
<gene>
    <name evidence="7 10" type="primary">rplI</name>
    <name evidence="10" type="ordered locus">PSMK_16160</name>
</gene>
<dbReference type="GO" id="GO:1990904">
    <property type="term" value="C:ribonucleoprotein complex"/>
    <property type="evidence" value="ECO:0007669"/>
    <property type="project" value="UniProtKB-KW"/>
</dbReference>
<evidence type="ECO:0000256" key="2">
    <source>
        <dbReference type="ARBA" id="ARBA00022730"/>
    </source>
</evidence>
<dbReference type="InterPro" id="IPR036935">
    <property type="entry name" value="Ribosomal_bL9_N_sf"/>
</dbReference>
<evidence type="ECO:0000256" key="1">
    <source>
        <dbReference type="ARBA" id="ARBA00010605"/>
    </source>
</evidence>
<dbReference type="InterPro" id="IPR036791">
    <property type="entry name" value="Ribosomal_bL9_C_sf"/>
</dbReference>
<protein>
    <recommendedName>
        <fullName evidence="6 7">Large ribosomal subunit protein bL9</fullName>
    </recommendedName>
</protein>
<dbReference type="InterPro" id="IPR020069">
    <property type="entry name" value="Ribosomal_bL9_C"/>
</dbReference>
<accession>I0IET7</accession>
<feature type="compositionally biased region" description="Basic and acidic residues" evidence="8">
    <location>
        <begin position="1"/>
        <end position="10"/>
    </location>
</feature>
<dbReference type="GO" id="GO:0019843">
    <property type="term" value="F:rRNA binding"/>
    <property type="evidence" value="ECO:0007669"/>
    <property type="project" value="UniProtKB-UniRule"/>
</dbReference>
<keyword evidence="11" id="KW-1185">Reference proteome</keyword>
<name>I0IET7_PHYMF</name>
<dbReference type="STRING" id="1142394.PSMK_16160"/>
<dbReference type="InterPro" id="IPR000244">
    <property type="entry name" value="Ribosomal_bL9"/>
</dbReference>